<gene>
    <name evidence="1" type="ORF">LCGC14_2197300</name>
</gene>
<dbReference type="AlphaFoldDB" id="A0A0F9GDH9"/>
<reference evidence="1" key="1">
    <citation type="journal article" date="2015" name="Nature">
        <title>Complex archaea that bridge the gap between prokaryotes and eukaryotes.</title>
        <authorList>
            <person name="Spang A."/>
            <person name="Saw J.H."/>
            <person name="Jorgensen S.L."/>
            <person name="Zaremba-Niedzwiedzka K."/>
            <person name="Martijn J."/>
            <person name="Lind A.E."/>
            <person name="van Eijk R."/>
            <person name="Schleper C."/>
            <person name="Guy L."/>
            <person name="Ettema T.J."/>
        </authorList>
    </citation>
    <scope>NUCLEOTIDE SEQUENCE</scope>
</reference>
<comment type="caution">
    <text evidence="1">The sequence shown here is derived from an EMBL/GenBank/DDBJ whole genome shotgun (WGS) entry which is preliminary data.</text>
</comment>
<sequence>MHLVFATGGAIRRVFIKDREVTFIAAELKFQPLVIQLDKLEEQKEKMAKMKLDGDDMELIESLAELGTEEEIAQDIINDFKRTGWRLIRKEQWY</sequence>
<protein>
    <submittedName>
        <fullName evidence="1">Uncharacterized protein</fullName>
    </submittedName>
</protein>
<evidence type="ECO:0000313" key="1">
    <source>
        <dbReference type="EMBL" id="KKL61237.1"/>
    </source>
</evidence>
<organism evidence="1">
    <name type="scientific">marine sediment metagenome</name>
    <dbReference type="NCBI Taxonomy" id="412755"/>
    <lineage>
        <taxon>unclassified sequences</taxon>
        <taxon>metagenomes</taxon>
        <taxon>ecological metagenomes</taxon>
    </lineage>
</organism>
<accession>A0A0F9GDH9</accession>
<name>A0A0F9GDH9_9ZZZZ</name>
<proteinExistence type="predicted"/>
<dbReference type="EMBL" id="LAZR01028880">
    <property type="protein sequence ID" value="KKL61237.1"/>
    <property type="molecule type" value="Genomic_DNA"/>
</dbReference>